<dbReference type="KEGG" id="red:roselon_03252"/>
<reference evidence="1 2" key="1">
    <citation type="submission" date="2013-03" db="EMBL/GenBank/DDBJ databases">
        <authorList>
            <person name="Fiebig A."/>
            <person name="Goeker M."/>
            <person name="Klenk H.-P.P."/>
        </authorList>
    </citation>
    <scope>NUCLEOTIDE SEQUENCE [LARGE SCALE GENOMIC DNA]</scope>
    <source>
        <strain evidence="2">DSM 19469</strain>
    </source>
</reference>
<dbReference type="Proteomes" id="UP000019593">
    <property type="component" value="Chromosome"/>
</dbReference>
<evidence type="ECO:0000313" key="1">
    <source>
        <dbReference type="EMBL" id="AHM05515.1"/>
    </source>
</evidence>
<proteinExistence type="predicted"/>
<sequence>MWKERLCVLLGFTSLSNCQGFEGSDADNLTLDTKCFGK</sequence>
<accession>W8SSM5</accession>
<gene>
    <name evidence="1" type="ORF">roselon_03252</name>
</gene>
<keyword evidence="2" id="KW-1185">Reference proteome</keyword>
<dbReference type="AlphaFoldDB" id="W8SSM5"/>
<dbReference type="EMBL" id="CP004372">
    <property type="protein sequence ID" value="AHM05515.1"/>
    <property type="molecule type" value="Genomic_DNA"/>
</dbReference>
<protein>
    <submittedName>
        <fullName evidence="1">Uncharacterized protein</fullName>
    </submittedName>
</protein>
<name>W8SSM5_9RHOB</name>
<dbReference type="HOGENOM" id="CLU_3332490_0_0_5"/>
<evidence type="ECO:0000313" key="2">
    <source>
        <dbReference type="Proteomes" id="UP000019593"/>
    </source>
</evidence>
<organism evidence="1 2">
    <name type="scientific">Roseicyclus elongatus DSM 19469</name>
    <dbReference type="NCBI Taxonomy" id="1294273"/>
    <lineage>
        <taxon>Bacteria</taxon>
        <taxon>Pseudomonadati</taxon>
        <taxon>Pseudomonadota</taxon>
        <taxon>Alphaproteobacteria</taxon>
        <taxon>Rhodobacterales</taxon>
        <taxon>Roseobacteraceae</taxon>
        <taxon>Roseicyclus</taxon>
    </lineage>
</organism>